<keyword evidence="1" id="KW-0479">Metal-binding</keyword>
<gene>
    <name evidence="5" type="ORF">ISN44_As10g011050</name>
</gene>
<evidence type="ECO:0000259" key="3">
    <source>
        <dbReference type="PROSITE" id="PS50158"/>
    </source>
</evidence>
<dbReference type="Pfam" id="PF14223">
    <property type="entry name" value="Retrotran_gag_2"/>
    <property type="match status" value="1"/>
</dbReference>
<dbReference type="OrthoDB" id="1752333at2759"/>
<dbReference type="InterPro" id="IPR001878">
    <property type="entry name" value="Znf_CCHC"/>
</dbReference>
<dbReference type="GO" id="GO:0003676">
    <property type="term" value="F:nucleic acid binding"/>
    <property type="evidence" value="ECO:0007669"/>
    <property type="project" value="InterPro"/>
</dbReference>
<dbReference type="GO" id="GO:0015074">
    <property type="term" value="P:DNA integration"/>
    <property type="evidence" value="ECO:0007669"/>
    <property type="project" value="InterPro"/>
</dbReference>
<dbReference type="InterPro" id="IPR001584">
    <property type="entry name" value="Integrase_cat-core"/>
</dbReference>
<dbReference type="PROSITE" id="PS50158">
    <property type="entry name" value="ZF_CCHC"/>
    <property type="match status" value="1"/>
</dbReference>
<dbReference type="PROSITE" id="PS50994">
    <property type="entry name" value="INTEGRASE"/>
    <property type="match status" value="1"/>
</dbReference>
<organism evidence="5 6">
    <name type="scientific">Arabidopsis suecica</name>
    <name type="common">Swedish thale-cress</name>
    <name type="synonym">Cardaminopsis suecica</name>
    <dbReference type="NCBI Taxonomy" id="45249"/>
    <lineage>
        <taxon>Eukaryota</taxon>
        <taxon>Viridiplantae</taxon>
        <taxon>Streptophyta</taxon>
        <taxon>Embryophyta</taxon>
        <taxon>Tracheophyta</taxon>
        <taxon>Spermatophyta</taxon>
        <taxon>Magnoliopsida</taxon>
        <taxon>eudicotyledons</taxon>
        <taxon>Gunneridae</taxon>
        <taxon>Pentapetalae</taxon>
        <taxon>rosids</taxon>
        <taxon>malvids</taxon>
        <taxon>Brassicales</taxon>
        <taxon>Brassicaceae</taxon>
        <taxon>Camelineae</taxon>
        <taxon>Arabidopsis</taxon>
    </lineage>
</organism>
<comment type="caution">
    <text evidence="5">The sequence shown here is derived from an EMBL/GenBank/DDBJ whole genome shotgun (WGS) entry which is preliminary data.</text>
</comment>
<dbReference type="CDD" id="cd09272">
    <property type="entry name" value="RNase_HI_RT_Ty1"/>
    <property type="match status" value="1"/>
</dbReference>
<feature type="compositionally biased region" description="Pro residues" evidence="2">
    <location>
        <begin position="866"/>
        <end position="877"/>
    </location>
</feature>
<feature type="compositionally biased region" description="Low complexity" evidence="2">
    <location>
        <begin position="323"/>
        <end position="339"/>
    </location>
</feature>
<dbReference type="EMBL" id="JAEFBJ010000010">
    <property type="protein sequence ID" value="KAG7564335.1"/>
    <property type="molecule type" value="Genomic_DNA"/>
</dbReference>
<dbReference type="Pfam" id="PF22936">
    <property type="entry name" value="Pol_BBD"/>
    <property type="match status" value="1"/>
</dbReference>
<dbReference type="InterPro" id="IPR057670">
    <property type="entry name" value="SH3_retrovirus"/>
</dbReference>
<evidence type="ECO:0000259" key="4">
    <source>
        <dbReference type="PROSITE" id="PS50994"/>
    </source>
</evidence>
<dbReference type="PANTHER" id="PTHR11439:SF455">
    <property type="entry name" value="RLK (RECEPTOR-LIKE PROTEIN KINASE) 8, PUTATIVE-RELATED"/>
    <property type="match status" value="1"/>
</dbReference>
<evidence type="ECO:0000256" key="2">
    <source>
        <dbReference type="SAM" id="MobiDB-lite"/>
    </source>
</evidence>
<dbReference type="PANTHER" id="PTHR11439">
    <property type="entry name" value="GAG-POL-RELATED RETROTRANSPOSON"/>
    <property type="match status" value="1"/>
</dbReference>
<dbReference type="Proteomes" id="UP000694251">
    <property type="component" value="Chromosome 10"/>
</dbReference>
<dbReference type="Pfam" id="PF13976">
    <property type="entry name" value="gag_pre-integrs"/>
    <property type="match status" value="1"/>
</dbReference>
<feature type="region of interest" description="Disordered" evidence="2">
    <location>
        <begin position="242"/>
        <end position="264"/>
    </location>
</feature>
<keyword evidence="6" id="KW-1185">Reference proteome</keyword>
<proteinExistence type="predicted"/>
<feature type="domain" description="Integrase catalytic" evidence="4">
    <location>
        <begin position="529"/>
        <end position="692"/>
    </location>
</feature>
<evidence type="ECO:0000313" key="5">
    <source>
        <dbReference type="EMBL" id="KAG7564335.1"/>
    </source>
</evidence>
<dbReference type="InterPro" id="IPR054722">
    <property type="entry name" value="PolX-like_BBD"/>
</dbReference>
<dbReference type="InterPro" id="IPR025724">
    <property type="entry name" value="GAG-pre-integrase_dom"/>
</dbReference>
<dbReference type="GO" id="GO:0008270">
    <property type="term" value="F:zinc ion binding"/>
    <property type="evidence" value="ECO:0007669"/>
    <property type="project" value="UniProtKB-KW"/>
</dbReference>
<dbReference type="InterPro" id="IPR013103">
    <property type="entry name" value="RVT_2"/>
</dbReference>
<feature type="compositionally biased region" description="Pro residues" evidence="2">
    <location>
        <begin position="801"/>
        <end position="814"/>
    </location>
</feature>
<evidence type="ECO:0000256" key="1">
    <source>
        <dbReference type="PROSITE-ProRule" id="PRU00047"/>
    </source>
</evidence>
<sequence>MSESSATSAEPTTIFDVSNPKASLISLNMSNITKLTPSNFITWRLQISSLLEAHELHWFIIDEDRTPPEMITPTTGEPTTNPDFTAWNRQDKLLYSSLIGSLSLAVQPIVARATTSREIWQTVHRTYGNPSRGHIKQLKQQLKNITKGDQSIHEYMRTIINKTDQLALLGAALPHEDLLDVVTEGLGEDYRAIVEMVNGRDVPITLDELHEKLINREIALSSSDTSNASVPVTANTVQFRNQTNRGGFSGSRGRFSNSRGGFRPPRPYLGKCQICGVQGHGAKRCPQYQQPPASPQFQSHNVSPYRGPAPWLAPHLPLPPPQWQNQAHQTTTSSPDLSPWLLDSGASHHIASDLSNLSLHALYNGGDNVLIGNGSGLPISHTGSAILPLTTRNLHLNNVLCVPDMKKNLISVNKLCKSNNVMVQLCPYDFQVKDLSTGTTLLNGKASEGVYEWPMKHIPSTTSISAFPCLKTSLSTWHSRLGHPHPQTLRHMISSFSLPLSSSLSSSLICNSCSSNKSHKFPFSLSTLVSQGPLDIIFSDVWTSPVLSVDGFKYYVIFVDHFTRYSWLYPLKTKSQVAQIFPIFKTLVENRFKARITTFYSDNGGEFIALRQFFATHGISHLTTPPHTPEHNGLAERRHRHIVETGLALLSHAGIPTSYWTYSFAAAVYLINRLTTPNLAHSSPFQLLFQSVPNYTKLRTFGCLCYPWLRPYGQNKFSPKSTPCVFMGYSLSQSAFLCLDVTTSRIYVSRHVEFHESVFPFRSLSKQSSSPPNMFSPSETVSASVVPVFHWPLAVDPCPAPSPAPITPPQPTPASSPLTHQSLPASPTSVSPVTTSSLSSSTASASSENSPENSVTVSSPDVAPIVSPPAAAPPAPTTHPMTTRSKNNIFKPNPRYGLTAILKEIEPEIHTQAIKDMKWRRAMSDEYDAFAKNDTFELVDRALAKNIVGIGFKNSLADASLFVLRTGPHFVYILVYVDDIIITGSSMAEVSRVTSLLAARFSLKNLGDLSYFLGMEASRTPAGLLLTQTKYITDLLQKTKMVNSKPVATPMSSSDTLTLTTGAVLDDPTEYRATVGSLQYLGLTRPDIAFAVNRLSQYMHRPTTVHWDAVKRVLRYLAGTPTKGIFFSASSPSTLHAYSDADWAGSHDDYLSIGAYIVYLGKQPISWSSKKQSGVARSSTEAEYRALAAAASEVKWLTSLMDEIGLRSTTMPTINCDNVGATYLSANPVFHSRMKHLALDYHFVREQVQAKTLRVSHISSADQLADALTKPLPRARFVDLTTKIGLCSRASVLRGRIGIMAKATTREERMWCGHCGVKTPIRREGIAGSVKSCNWCGKVLADETGTADEYNQLFLRLQAFQDSLTVTNKRARRIKKQ</sequence>
<feature type="compositionally biased region" description="Low complexity" evidence="2">
    <location>
        <begin position="251"/>
        <end position="263"/>
    </location>
</feature>
<feature type="domain" description="CCHC-type" evidence="3">
    <location>
        <begin position="271"/>
        <end position="287"/>
    </location>
</feature>
<keyword evidence="1" id="KW-0862">Zinc</keyword>
<dbReference type="Pfam" id="PF25597">
    <property type="entry name" value="SH3_retrovirus"/>
    <property type="match status" value="1"/>
</dbReference>
<dbReference type="Pfam" id="PF00665">
    <property type="entry name" value="rve"/>
    <property type="match status" value="1"/>
</dbReference>
<feature type="compositionally biased region" description="Polar residues" evidence="2">
    <location>
        <begin position="879"/>
        <end position="890"/>
    </location>
</feature>
<accession>A0A8T1ZVP4</accession>
<evidence type="ECO:0000313" key="6">
    <source>
        <dbReference type="Proteomes" id="UP000694251"/>
    </source>
</evidence>
<protein>
    <submittedName>
        <fullName evidence="5">Integrase catalytic core</fullName>
    </submittedName>
</protein>
<reference evidence="5 6" key="1">
    <citation type="submission" date="2020-12" db="EMBL/GenBank/DDBJ databases">
        <title>Concerted genomic and epigenomic changes stabilize Arabidopsis allopolyploids.</title>
        <authorList>
            <person name="Chen Z."/>
        </authorList>
    </citation>
    <scope>NUCLEOTIDE SEQUENCE [LARGE SCALE GENOMIC DNA]</scope>
    <source>
        <strain evidence="5">As9502</strain>
        <tissue evidence="5">Leaf</tissue>
    </source>
</reference>
<name>A0A8T1ZVP4_ARASU</name>
<keyword evidence="1" id="KW-0863">Zinc-finger</keyword>
<feature type="region of interest" description="Disordered" evidence="2">
    <location>
        <begin position="319"/>
        <end position="339"/>
    </location>
</feature>
<dbReference type="Pfam" id="PF07727">
    <property type="entry name" value="RVT_2"/>
    <property type="match status" value="1"/>
</dbReference>
<feature type="region of interest" description="Disordered" evidence="2">
    <location>
        <begin position="801"/>
        <end position="891"/>
    </location>
</feature>
<feature type="compositionally biased region" description="Low complexity" evidence="2">
    <location>
        <begin position="815"/>
        <end position="865"/>
    </location>
</feature>